<keyword evidence="3" id="KW-1185">Reference proteome</keyword>
<accession>A0A0D9YC17</accession>
<reference evidence="2" key="2">
    <citation type="submission" date="2015-04" db="UniProtKB">
        <authorList>
            <consortium name="EnsemblPlants"/>
        </authorList>
    </citation>
    <scope>IDENTIFICATION</scope>
</reference>
<feature type="compositionally biased region" description="Basic residues" evidence="1">
    <location>
        <begin position="151"/>
        <end position="160"/>
    </location>
</feature>
<dbReference type="Proteomes" id="UP000026961">
    <property type="component" value="Chromosome 1"/>
</dbReference>
<dbReference type="Gramene" id="OGLUM01G27420.1">
    <property type="protein sequence ID" value="OGLUM01G27420.1"/>
    <property type="gene ID" value="OGLUM01G27420"/>
</dbReference>
<feature type="region of interest" description="Disordered" evidence="1">
    <location>
        <begin position="151"/>
        <end position="173"/>
    </location>
</feature>
<feature type="region of interest" description="Disordered" evidence="1">
    <location>
        <begin position="41"/>
        <end position="74"/>
    </location>
</feature>
<organism evidence="2">
    <name type="scientific">Oryza glumipatula</name>
    <dbReference type="NCBI Taxonomy" id="40148"/>
    <lineage>
        <taxon>Eukaryota</taxon>
        <taxon>Viridiplantae</taxon>
        <taxon>Streptophyta</taxon>
        <taxon>Embryophyta</taxon>
        <taxon>Tracheophyta</taxon>
        <taxon>Spermatophyta</taxon>
        <taxon>Magnoliopsida</taxon>
        <taxon>Liliopsida</taxon>
        <taxon>Poales</taxon>
        <taxon>Poaceae</taxon>
        <taxon>BOP clade</taxon>
        <taxon>Oryzoideae</taxon>
        <taxon>Oryzeae</taxon>
        <taxon>Oryzinae</taxon>
        <taxon>Oryza</taxon>
    </lineage>
</organism>
<feature type="region of interest" description="Disordered" evidence="1">
    <location>
        <begin position="1"/>
        <end position="29"/>
    </location>
</feature>
<dbReference type="EnsemblPlants" id="OGLUM01G27420.1">
    <property type="protein sequence ID" value="OGLUM01G27420.1"/>
    <property type="gene ID" value="OGLUM01G27420"/>
</dbReference>
<evidence type="ECO:0000313" key="3">
    <source>
        <dbReference type="Proteomes" id="UP000026961"/>
    </source>
</evidence>
<evidence type="ECO:0000256" key="1">
    <source>
        <dbReference type="SAM" id="MobiDB-lite"/>
    </source>
</evidence>
<dbReference type="AlphaFoldDB" id="A0A0D9YC17"/>
<proteinExistence type="predicted"/>
<evidence type="ECO:0000313" key="2">
    <source>
        <dbReference type="EnsemblPlants" id="OGLUM01G27420.1"/>
    </source>
</evidence>
<reference evidence="2" key="1">
    <citation type="submission" date="2013-08" db="EMBL/GenBank/DDBJ databases">
        <title>Oryza genome evolution.</title>
        <authorList>
            <person name="Wing R.A."/>
            <person name="Panaud O."/>
            <person name="Oliveira A.C."/>
        </authorList>
    </citation>
    <scope>NUCLEOTIDE SEQUENCE</scope>
</reference>
<feature type="region of interest" description="Disordered" evidence="1">
    <location>
        <begin position="87"/>
        <end position="127"/>
    </location>
</feature>
<feature type="compositionally biased region" description="Gly residues" evidence="1">
    <location>
        <begin position="56"/>
        <end position="67"/>
    </location>
</feature>
<sequence length="294" mass="31405">MEADMAPSWLGREGAAPAAPHRRPADEVKLSVEEAVAPAEVVAAHTEEADKVAAGGLRGGGGAGDGGGKGRDWQGVGDDCDYGLRQRGRCSSGCDEEGEVRGSNGGRMEGGGEDGDGGQDLVTTEADPAPWRTDLVRGELAAVATLRSSQRRCRRQRRRAHGDGGGGGWTAANNTVAGRQQRRYRLLWQRGALAVAMVAAVAGRRRGGCGRSAARWPSAAAAAAVVTSRTASRGHGRWPYLSQRGSDWRGWRPPWHREVHPMAVEAGKAREARPAARRPDWRERRSRWREAGLA</sequence>
<evidence type="ECO:0008006" key="4">
    <source>
        <dbReference type="Google" id="ProtNLM"/>
    </source>
</evidence>
<feature type="compositionally biased region" description="Basic and acidic residues" evidence="1">
    <location>
        <begin position="267"/>
        <end position="283"/>
    </location>
</feature>
<protein>
    <recommendedName>
        <fullName evidence="4">DUF834 domain-containing protein</fullName>
    </recommendedName>
</protein>
<dbReference type="HOGENOM" id="CLU_082542_0_0_1"/>
<reference evidence="2" key="3">
    <citation type="submission" date="2018-05" db="EMBL/GenBank/DDBJ databases">
        <title>OgluRS3 (Oryza glumaepatula Reference Sequence Version 3).</title>
        <authorList>
            <person name="Zhang J."/>
            <person name="Kudrna D."/>
            <person name="Lee S."/>
            <person name="Talag J."/>
            <person name="Welchert J."/>
            <person name="Wing R.A."/>
        </authorList>
    </citation>
    <scope>NUCLEOTIDE SEQUENCE [LARGE SCALE GENOMIC DNA]</scope>
</reference>
<name>A0A0D9YC17_9ORYZ</name>
<feature type="region of interest" description="Disordered" evidence="1">
    <location>
        <begin position="266"/>
        <end position="294"/>
    </location>
</feature>